<evidence type="ECO:0000256" key="1">
    <source>
        <dbReference type="ARBA" id="ARBA00004651"/>
    </source>
</evidence>
<dbReference type="FunFam" id="3.40.50.300:FF:000854">
    <property type="entry name" value="Multidrug ABC transporter ATP-binding protein"/>
    <property type="match status" value="1"/>
</dbReference>
<name>A0A1H1PD91_BRESA</name>
<dbReference type="Gene3D" id="3.40.50.300">
    <property type="entry name" value="P-loop containing nucleotide triphosphate hydrolases"/>
    <property type="match status" value="1"/>
</dbReference>
<dbReference type="SMART" id="SM00382">
    <property type="entry name" value="AAA"/>
    <property type="match status" value="1"/>
</dbReference>
<sequence length="577" mass="62882">MALLRLSLKYAQSYWLYIVFVIVLQLAATIAALFLPSLNAQIIDQGVAKGDTDFIWSTGMTMIIVCLVQVVTAVTAIFFGARTGMGVGRDLRRAIYRKVDELSTLEVGGFGSATLITRNTNDVQQVQMLVLMTLNFMVSTPIMCIGGIIMALREDVGLSWLVWVSVPSLFIVVGIIVYLLMPLFRRMQEQVDGINGVLREQITGIRVIRAFVREPFETDRYADANRALTETSVKVGNLFVLMFPAIMMILHLATAAVMWFGGHRVDAGQMEVGSLTAFLQYLLQILVAVMMGVFMMMMIPRAVVCAERISDVLDSTTSMIIPDGVDELPRRGELEFRNVTFGYPGAEVPVLENLSFTAQPGTTTAIIGATGAGKSTIVNLIPRLLDPRSGEVLIDGVPVSAFNRHQLAQLVGLVPQKPYLFSGTIASNLRFGNEFADDSELWDALTTAQAADFVADKTDQLEAGVAQGGTNYSGGQRQRLCIARALAAKPRIFVFDDSFSALDVATDARLRSALNATTGDSTVVVVAQRVSTIRDADQIIVLDEGKIVGRGTHEELVDSNETYQEIVESQLATEGVN</sequence>
<keyword evidence="8 9" id="KW-0472">Membrane</keyword>
<comment type="subcellular location">
    <subcellularLocation>
        <location evidence="1">Cell membrane</location>
        <topology evidence="1">Multi-pass membrane protein</topology>
    </subcellularLocation>
</comment>
<dbReference type="STRING" id="629680.SAMN04489751_1191"/>
<reference evidence="12" key="1">
    <citation type="submission" date="2016-10" db="EMBL/GenBank/DDBJ databases">
        <authorList>
            <person name="Varghese N."/>
            <person name="Submissions S."/>
        </authorList>
    </citation>
    <scope>NUCLEOTIDE SEQUENCE [LARGE SCALE GENOMIC DNA]</scope>
    <source>
        <strain evidence="12">DSM 22082</strain>
    </source>
</reference>
<dbReference type="InterPro" id="IPR003593">
    <property type="entry name" value="AAA+_ATPase"/>
</dbReference>
<dbReference type="Pfam" id="PF00664">
    <property type="entry name" value="ABC_membrane"/>
    <property type="match status" value="1"/>
</dbReference>
<dbReference type="EMBL" id="LT629739">
    <property type="protein sequence ID" value="SDS08579.1"/>
    <property type="molecule type" value="Genomic_DNA"/>
</dbReference>
<proteinExistence type="predicted"/>
<keyword evidence="3" id="KW-1003">Cell membrane</keyword>
<dbReference type="InterPro" id="IPR027417">
    <property type="entry name" value="P-loop_NTPase"/>
</dbReference>
<dbReference type="AlphaFoldDB" id="A0A1H1PD91"/>
<evidence type="ECO:0000259" key="11">
    <source>
        <dbReference type="PROSITE" id="PS50929"/>
    </source>
</evidence>
<dbReference type="SUPFAM" id="SSF90123">
    <property type="entry name" value="ABC transporter transmembrane region"/>
    <property type="match status" value="1"/>
</dbReference>
<dbReference type="PROSITE" id="PS50893">
    <property type="entry name" value="ABC_TRANSPORTER_2"/>
    <property type="match status" value="1"/>
</dbReference>
<evidence type="ECO:0000259" key="10">
    <source>
        <dbReference type="PROSITE" id="PS50893"/>
    </source>
</evidence>
<keyword evidence="13" id="KW-1185">Reference proteome</keyword>
<keyword evidence="6 12" id="KW-0067">ATP-binding</keyword>
<evidence type="ECO:0000256" key="7">
    <source>
        <dbReference type="ARBA" id="ARBA00022989"/>
    </source>
</evidence>
<feature type="transmembrane region" description="Helical" evidence="9">
    <location>
        <begin position="281"/>
        <end position="299"/>
    </location>
</feature>
<keyword evidence="7 9" id="KW-1133">Transmembrane helix</keyword>
<dbReference type="InterPro" id="IPR011527">
    <property type="entry name" value="ABC1_TM_dom"/>
</dbReference>
<keyword evidence="2" id="KW-0813">Transport</keyword>
<keyword evidence="5" id="KW-0547">Nucleotide-binding</keyword>
<evidence type="ECO:0000256" key="2">
    <source>
        <dbReference type="ARBA" id="ARBA00022448"/>
    </source>
</evidence>
<protein>
    <submittedName>
        <fullName evidence="12">ATP-binding cassette, subfamily B</fullName>
    </submittedName>
</protein>
<dbReference type="PANTHER" id="PTHR43394">
    <property type="entry name" value="ATP-DEPENDENT PERMEASE MDL1, MITOCHONDRIAL"/>
    <property type="match status" value="1"/>
</dbReference>
<dbReference type="SUPFAM" id="SSF52540">
    <property type="entry name" value="P-loop containing nucleoside triphosphate hydrolases"/>
    <property type="match status" value="1"/>
</dbReference>
<dbReference type="InterPro" id="IPR017871">
    <property type="entry name" value="ABC_transporter-like_CS"/>
</dbReference>
<dbReference type="PROSITE" id="PS00211">
    <property type="entry name" value="ABC_TRANSPORTER_1"/>
    <property type="match status" value="1"/>
</dbReference>
<dbReference type="GO" id="GO:0016887">
    <property type="term" value="F:ATP hydrolysis activity"/>
    <property type="evidence" value="ECO:0007669"/>
    <property type="project" value="InterPro"/>
</dbReference>
<dbReference type="InterPro" id="IPR039421">
    <property type="entry name" value="Type_1_exporter"/>
</dbReference>
<dbReference type="CDD" id="cd18548">
    <property type="entry name" value="ABC_6TM_Tm287_like"/>
    <property type="match status" value="1"/>
</dbReference>
<dbReference type="Proteomes" id="UP000199700">
    <property type="component" value="Chromosome"/>
</dbReference>
<evidence type="ECO:0000256" key="5">
    <source>
        <dbReference type="ARBA" id="ARBA00022741"/>
    </source>
</evidence>
<accession>A0A1H1PD91</accession>
<dbReference type="PROSITE" id="PS50929">
    <property type="entry name" value="ABC_TM1F"/>
    <property type="match status" value="1"/>
</dbReference>
<gene>
    <name evidence="12" type="ORF">SAMN04489751_1191</name>
</gene>
<feature type="transmembrane region" description="Helical" evidence="9">
    <location>
        <begin position="238"/>
        <end position="261"/>
    </location>
</feature>
<feature type="transmembrane region" description="Helical" evidence="9">
    <location>
        <begin position="14"/>
        <end position="34"/>
    </location>
</feature>
<evidence type="ECO:0000256" key="4">
    <source>
        <dbReference type="ARBA" id="ARBA00022692"/>
    </source>
</evidence>
<dbReference type="PANTHER" id="PTHR43394:SF1">
    <property type="entry name" value="ATP-BINDING CASSETTE SUB-FAMILY B MEMBER 10, MITOCHONDRIAL"/>
    <property type="match status" value="1"/>
</dbReference>
<evidence type="ECO:0000256" key="6">
    <source>
        <dbReference type="ARBA" id="ARBA00022840"/>
    </source>
</evidence>
<evidence type="ECO:0000313" key="13">
    <source>
        <dbReference type="Proteomes" id="UP000199700"/>
    </source>
</evidence>
<feature type="domain" description="ABC transmembrane type-1" evidence="11">
    <location>
        <begin position="19"/>
        <end position="301"/>
    </location>
</feature>
<keyword evidence="4 9" id="KW-0812">Transmembrane</keyword>
<organism evidence="12 13">
    <name type="scientific">Brevibacterium sandarakinum</name>
    <dbReference type="NCBI Taxonomy" id="629680"/>
    <lineage>
        <taxon>Bacteria</taxon>
        <taxon>Bacillati</taxon>
        <taxon>Actinomycetota</taxon>
        <taxon>Actinomycetes</taxon>
        <taxon>Micrococcales</taxon>
        <taxon>Brevibacteriaceae</taxon>
        <taxon>Brevibacterium</taxon>
    </lineage>
</organism>
<dbReference type="Gene3D" id="1.20.1560.10">
    <property type="entry name" value="ABC transporter type 1, transmembrane domain"/>
    <property type="match status" value="1"/>
</dbReference>
<evidence type="ECO:0000313" key="12">
    <source>
        <dbReference type="EMBL" id="SDS08579.1"/>
    </source>
</evidence>
<dbReference type="GO" id="GO:0005524">
    <property type="term" value="F:ATP binding"/>
    <property type="evidence" value="ECO:0007669"/>
    <property type="project" value="UniProtKB-KW"/>
</dbReference>
<dbReference type="GO" id="GO:0015421">
    <property type="term" value="F:ABC-type oligopeptide transporter activity"/>
    <property type="evidence" value="ECO:0007669"/>
    <property type="project" value="TreeGrafter"/>
</dbReference>
<feature type="transmembrane region" description="Helical" evidence="9">
    <location>
        <begin position="128"/>
        <end position="152"/>
    </location>
</feature>
<feature type="transmembrane region" description="Helical" evidence="9">
    <location>
        <begin position="54"/>
        <end position="79"/>
    </location>
</feature>
<evidence type="ECO:0000256" key="9">
    <source>
        <dbReference type="SAM" id="Phobius"/>
    </source>
</evidence>
<evidence type="ECO:0000256" key="3">
    <source>
        <dbReference type="ARBA" id="ARBA00022475"/>
    </source>
</evidence>
<dbReference type="Pfam" id="PF00005">
    <property type="entry name" value="ABC_tran"/>
    <property type="match status" value="1"/>
</dbReference>
<feature type="domain" description="ABC transporter" evidence="10">
    <location>
        <begin position="334"/>
        <end position="569"/>
    </location>
</feature>
<dbReference type="InterPro" id="IPR003439">
    <property type="entry name" value="ABC_transporter-like_ATP-bd"/>
</dbReference>
<dbReference type="FunFam" id="1.20.1560.10:FF:000040">
    <property type="entry name" value="Multidrug ABC transporter ATP-binding protein"/>
    <property type="match status" value="1"/>
</dbReference>
<feature type="transmembrane region" description="Helical" evidence="9">
    <location>
        <begin position="158"/>
        <end position="180"/>
    </location>
</feature>
<dbReference type="OrthoDB" id="9806127at2"/>
<dbReference type="InterPro" id="IPR036640">
    <property type="entry name" value="ABC1_TM_sf"/>
</dbReference>
<evidence type="ECO:0000256" key="8">
    <source>
        <dbReference type="ARBA" id="ARBA00023136"/>
    </source>
</evidence>
<dbReference type="GO" id="GO:0005886">
    <property type="term" value="C:plasma membrane"/>
    <property type="evidence" value="ECO:0007669"/>
    <property type="project" value="UniProtKB-SubCell"/>
</dbReference>
<dbReference type="RefSeq" id="WP_092103991.1">
    <property type="nucleotide sequence ID" value="NZ_LT629739.1"/>
</dbReference>